<evidence type="ECO:0000313" key="3">
    <source>
        <dbReference type="Proteomes" id="UP001314169"/>
    </source>
</evidence>
<accession>A0ABP0AFS5</accession>
<dbReference type="Proteomes" id="UP001314169">
    <property type="component" value="Chromosome 9"/>
</dbReference>
<feature type="region of interest" description="Disordered" evidence="1">
    <location>
        <begin position="1"/>
        <end position="145"/>
    </location>
</feature>
<organism evidence="2 3">
    <name type="scientific">Pipistrellus nathusii</name>
    <name type="common">Nathusius' pipistrelle</name>
    <dbReference type="NCBI Taxonomy" id="59473"/>
    <lineage>
        <taxon>Eukaryota</taxon>
        <taxon>Metazoa</taxon>
        <taxon>Chordata</taxon>
        <taxon>Craniata</taxon>
        <taxon>Vertebrata</taxon>
        <taxon>Euteleostomi</taxon>
        <taxon>Mammalia</taxon>
        <taxon>Eutheria</taxon>
        <taxon>Laurasiatheria</taxon>
        <taxon>Chiroptera</taxon>
        <taxon>Yangochiroptera</taxon>
        <taxon>Vespertilionidae</taxon>
        <taxon>Pipistrellus</taxon>
    </lineage>
</organism>
<evidence type="ECO:0000256" key="1">
    <source>
        <dbReference type="SAM" id="MobiDB-lite"/>
    </source>
</evidence>
<gene>
    <name evidence="2" type="ORF">MPIPNATIZW_LOCUS17679</name>
</gene>
<evidence type="ECO:0000313" key="2">
    <source>
        <dbReference type="EMBL" id="CAK6449373.1"/>
    </source>
</evidence>
<proteinExistence type="predicted"/>
<sequence>MESGEERVGPVGQGGGELLRGSRSPPPRSGTLDSRAPAAWECRGGNRPVLSADDERGAGDPEPHQRLAHLGRGAGAPPVAADAAGGAAARRRARSRCPCPAGSGRWAPGPRGPTAPGLASPAQSEQLQELGSPPGRHWPTKRAGGEADLQGGYLYLYPLRGCTLR</sequence>
<feature type="compositionally biased region" description="Low complexity" evidence="1">
    <location>
        <begin position="75"/>
        <end position="88"/>
    </location>
</feature>
<keyword evidence="3" id="KW-1185">Reference proteome</keyword>
<reference evidence="2" key="1">
    <citation type="submission" date="2023-12" db="EMBL/GenBank/DDBJ databases">
        <authorList>
            <person name="Brown T."/>
        </authorList>
    </citation>
    <scope>NUCLEOTIDE SEQUENCE</scope>
</reference>
<name>A0ABP0AFS5_PIPNA</name>
<feature type="compositionally biased region" description="Basic and acidic residues" evidence="1">
    <location>
        <begin position="53"/>
        <end position="65"/>
    </location>
</feature>
<protein>
    <submittedName>
        <fullName evidence="2">Uncharacterized protein</fullName>
    </submittedName>
</protein>
<dbReference type="EMBL" id="OY882866">
    <property type="protein sequence ID" value="CAK6449373.1"/>
    <property type="molecule type" value="Genomic_DNA"/>
</dbReference>